<feature type="non-terminal residue" evidence="1">
    <location>
        <position position="1"/>
    </location>
</feature>
<name>A0A5N5SPZ8_9CRUS</name>
<dbReference type="AlphaFoldDB" id="A0A5N5SPZ8"/>
<dbReference type="EMBL" id="SEYY01021802">
    <property type="protein sequence ID" value="KAB7496047.1"/>
    <property type="molecule type" value="Genomic_DNA"/>
</dbReference>
<gene>
    <name evidence="1" type="ORF">Anas_10721</name>
</gene>
<protein>
    <submittedName>
        <fullName evidence="1">Uncharacterized protein</fullName>
    </submittedName>
</protein>
<comment type="caution">
    <text evidence="1">The sequence shown here is derived from an EMBL/GenBank/DDBJ whole genome shotgun (WGS) entry which is preliminary data.</text>
</comment>
<reference evidence="1 2" key="1">
    <citation type="journal article" date="2019" name="PLoS Biol.">
        <title>Sex chromosomes control vertical transmission of feminizing Wolbachia symbionts in an isopod.</title>
        <authorList>
            <person name="Becking T."/>
            <person name="Chebbi M.A."/>
            <person name="Giraud I."/>
            <person name="Moumen B."/>
            <person name="Laverre T."/>
            <person name="Caubet Y."/>
            <person name="Peccoud J."/>
            <person name="Gilbert C."/>
            <person name="Cordaux R."/>
        </authorList>
    </citation>
    <scope>NUCLEOTIDE SEQUENCE [LARGE SCALE GENOMIC DNA]</scope>
    <source>
        <strain evidence="1">ANa2</strain>
        <tissue evidence="1">Whole body excluding digestive tract and cuticle</tissue>
    </source>
</reference>
<evidence type="ECO:0000313" key="1">
    <source>
        <dbReference type="EMBL" id="KAB7496047.1"/>
    </source>
</evidence>
<proteinExistence type="predicted"/>
<organism evidence="1 2">
    <name type="scientific">Armadillidium nasatum</name>
    <dbReference type="NCBI Taxonomy" id="96803"/>
    <lineage>
        <taxon>Eukaryota</taxon>
        <taxon>Metazoa</taxon>
        <taxon>Ecdysozoa</taxon>
        <taxon>Arthropoda</taxon>
        <taxon>Crustacea</taxon>
        <taxon>Multicrustacea</taxon>
        <taxon>Malacostraca</taxon>
        <taxon>Eumalacostraca</taxon>
        <taxon>Peracarida</taxon>
        <taxon>Isopoda</taxon>
        <taxon>Oniscidea</taxon>
        <taxon>Crinocheta</taxon>
        <taxon>Armadillidiidae</taxon>
        <taxon>Armadillidium</taxon>
    </lineage>
</organism>
<sequence>VEEESYGVILDIPVLSLNTNYTYVNYYCAICNNDSSSILQLDFEIGCEDHYLSETDENMTINEFLLEAKYIPRKRMYERALPVDNNSNNEFVDGRFKVPASNTGFGSSQTVTSSSPSITPTSPLTQTCHVQVKSW</sequence>
<dbReference type="Proteomes" id="UP000326759">
    <property type="component" value="Unassembled WGS sequence"/>
</dbReference>
<dbReference type="OrthoDB" id="6134459at2759"/>
<accession>A0A5N5SPZ8</accession>
<evidence type="ECO:0000313" key="2">
    <source>
        <dbReference type="Proteomes" id="UP000326759"/>
    </source>
</evidence>
<keyword evidence="2" id="KW-1185">Reference proteome</keyword>